<reference evidence="2" key="1">
    <citation type="submission" date="2014-09" db="EMBL/GenBank/DDBJ databases">
        <authorList>
            <person name="Gomez-Valero L."/>
        </authorList>
    </citation>
    <scope>NUCLEOTIDE SEQUENCE [LARGE SCALE GENOMIC DNA]</scope>
    <source>
        <strain evidence="2">ATCC35250</strain>
    </source>
</reference>
<dbReference type="HOGENOM" id="CLU_745549_0_0_6"/>
<dbReference type="PATRIC" id="fig|449.7.peg.2952"/>
<dbReference type="Proteomes" id="UP000032803">
    <property type="component" value="Chromosome I"/>
</dbReference>
<dbReference type="AlphaFoldDB" id="A0A0A8UM37"/>
<dbReference type="KEGG" id="lha:LHA_0862"/>
<proteinExistence type="predicted"/>
<name>A0A0A8UM37_LEGHA</name>
<gene>
    <name evidence="1" type="ORF">LHA_0862</name>
</gene>
<protein>
    <submittedName>
        <fullName evidence="1">Uncharacterized protein</fullName>
    </submittedName>
</protein>
<dbReference type="EMBL" id="LN681225">
    <property type="protein sequence ID" value="CEK09940.1"/>
    <property type="molecule type" value="Genomic_DNA"/>
</dbReference>
<evidence type="ECO:0000313" key="2">
    <source>
        <dbReference type="Proteomes" id="UP000032803"/>
    </source>
</evidence>
<organism evidence="1 2">
    <name type="scientific">Legionella hackeliae</name>
    <dbReference type="NCBI Taxonomy" id="449"/>
    <lineage>
        <taxon>Bacteria</taxon>
        <taxon>Pseudomonadati</taxon>
        <taxon>Pseudomonadota</taxon>
        <taxon>Gammaproteobacteria</taxon>
        <taxon>Legionellales</taxon>
        <taxon>Legionellaceae</taxon>
        <taxon>Legionella</taxon>
    </lineage>
</organism>
<accession>A0A0A8UM37</accession>
<evidence type="ECO:0000313" key="1">
    <source>
        <dbReference type="EMBL" id="CEK09940.1"/>
    </source>
</evidence>
<sequence>MIISDYKLKQYPELNSFLKTDQEEEILQQSKLLAHSYAGLTTPSEIKLTPIEIAAYFNKKIHVRILLSLPILPLGNYPQLVGYVLKRENNDSQSMDQHSAIATLFTDASQFVELNKMSYEAATCLVKHNDACKKIIDLFKSSQQFIELAKGSSSASQWMLFDEPNASKVIQLFKKSSEFNELAPNGGTVEAFLSHDSVCEIVAGLYTHVDEFLDLARRSEPLRSASARLVGNARSTETIAKLFPRAEKFIELSELCPLTAQYLTIPKPNCIIIAKLFKSQEQFSKFVATKCISAHYLVLYDEPCKLLARLFTNTKQLQQLDETMKNCSFIYKTDCYVTFIGKHLDSKQQLKFFKPEDAKDTSLQAPPGYEC</sequence>
<dbReference type="RefSeq" id="WP_045105394.1">
    <property type="nucleotide sequence ID" value="NZ_LN681225.1"/>
</dbReference>
<keyword evidence="2" id="KW-1185">Reference proteome</keyword>